<comment type="caution">
    <text evidence="2">The sequence shown here is derived from an EMBL/GenBank/DDBJ whole genome shotgun (WGS) entry which is preliminary data.</text>
</comment>
<keyword evidence="1" id="KW-0732">Signal</keyword>
<evidence type="ECO:0000256" key="1">
    <source>
        <dbReference type="SAM" id="SignalP"/>
    </source>
</evidence>
<evidence type="ECO:0000313" key="2">
    <source>
        <dbReference type="EMBL" id="KAA0022985.1"/>
    </source>
</evidence>
<dbReference type="EMBL" id="VLNY01000004">
    <property type="protein sequence ID" value="KAA0022985.1"/>
    <property type="molecule type" value="Genomic_DNA"/>
</dbReference>
<protein>
    <submittedName>
        <fullName evidence="2">Uncharacterized protein</fullName>
    </submittedName>
</protein>
<dbReference type="OrthoDB" id="4376448at2"/>
<dbReference type="AlphaFoldDB" id="A0A5A7SEM3"/>
<name>A0A5A7SEM3_9NOCA</name>
<reference evidence="2 3" key="1">
    <citation type="submission" date="2019-07" db="EMBL/GenBank/DDBJ databases">
        <title>Rhodococcus cavernicolus sp. nov., isolated from a cave.</title>
        <authorList>
            <person name="Lee S.D."/>
        </authorList>
    </citation>
    <scope>NUCLEOTIDE SEQUENCE [LARGE SCALE GENOMIC DNA]</scope>
    <source>
        <strain evidence="2 3">C1-24</strain>
    </source>
</reference>
<proteinExistence type="predicted"/>
<dbReference type="RefSeq" id="WP_149430244.1">
    <property type="nucleotide sequence ID" value="NZ_VLNY01000004.1"/>
</dbReference>
<keyword evidence="3" id="KW-1185">Reference proteome</keyword>
<accession>A0A5A7SEM3</accession>
<gene>
    <name evidence="2" type="ORF">FOY51_10820</name>
</gene>
<feature type="signal peptide" evidence="1">
    <location>
        <begin position="1"/>
        <end position="41"/>
    </location>
</feature>
<dbReference type="Proteomes" id="UP000322244">
    <property type="component" value="Unassembled WGS sequence"/>
</dbReference>
<feature type="chain" id="PRO_5023085086" evidence="1">
    <location>
        <begin position="42"/>
        <end position="172"/>
    </location>
</feature>
<organism evidence="2 3">
    <name type="scientific">Antrihabitans cavernicola</name>
    <dbReference type="NCBI Taxonomy" id="2495913"/>
    <lineage>
        <taxon>Bacteria</taxon>
        <taxon>Bacillati</taxon>
        <taxon>Actinomycetota</taxon>
        <taxon>Actinomycetes</taxon>
        <taxon>Mycobacteriales</taxon>
        <taxon>Nocardiaceae</taxon>
        <taxon>Antrihabitans</taxon>
    </lineage>
</organism>
<sequence length="172" mass="17669">MTTTMPIAREVGQNVRVHNRIALLTLAVAGFVVFGSGLAQADPVTPDPNQPANGFGVVGPLLTGPMSPVQLPAPTVTTEADTTTVTAHPFLAPWVHAAIPIDPDSVVELHGAARVTVPDLATGGRLVINPNGHCIFVGADAAAGASTETALAPVRIDTPAFALTIEPSLRHR</sequence>
<evidence type="ECO:0000313" key="3">
    <source>
        <dbReference type="Proteomes" id="UP000322244"/>
    </source>
</evidence>